<dbReference type="InterPro" id="IPR004358">
    <property type="entry name" value="Sig_transdc_His_kin-like_C"/>
</dbReference>
<dbReference type="InterPro" id="IPR003660">
    <property type="entry name" value="HAMP_dom"/>
</dbReference>
<dbReference type="CDD" id="cd00130">
    <property type="entry name" value="PAS"/>
    <property type="match status" value="1"/>
</dbReference>
<dbReference type="PRINTS" id="PR00344">
    <property type="entry name" value="BCTRLSENSOR"/>
</dbReference>
<dbReference type="Proteomes" id="UP000441717">
    <property type="component" value="Unassembled WGS sequence"/>
</dbReference>
<keyword evidence="9" id="KW-0902">Two-component regulatory system</keyword>
<feature type="transmembrane region" description="Helical" evidence="10">
    <location>
        <begin position="193"/>
        <end position="212"/>
    </location>
</feature>
<proteinExistence type="predicted"/>
<dbReference type="SUPFAM" id="SSF55874">
    <property type="entry name" value="ATPase domain of HSP90 chaperone/DNA topoisomerase II/histidine kinase"/>
    <property type="match status" value="1"/>
</dbReference>
<comment type="subcellular location">
    <subcellularLocation>
        <location evidence="2">Membrane</location>
    </subcellularLocation>
</comment>
<dbReference type="Gene3D" id="6.10.340.10">
    <property type="match status" value="1"/>
</dbReference>
<comment type="catalytic activity">
    <reaction evidence="1">
        <text>ATP + protein L-histidine = ADP + protein N-phospho-L-histidine.</text>
        <dbReference type="EC" id="2.7.13.3"/>
    </reaction>
</comment>
<dbReference type="GO" id="GO:0000155">
    <property type="term" value="F:phosphorelay sensor kinase activity"/>
    <property type="evidence" value="ECO:0007669"/>
    <property type="project" value="InterPro"/>
</dbReference>
<dbReference type="SMART" id="SM00387">
    <property type="entry name" value="HATPase_c"/>
    <property type="match status" value="1"/>
</dbReference>
<evidence type="ECO:0000256" key="8">
    <source>
        <dbReference type="ARBA" id="ARBA00022840"/>
    </source>
</evidence>
<dbReference type="Gene3D" id="3.30.565.10">
    <property type="entry name" value="Histidine kinase-like ATPase, C-terminal domain"/>
    <property type="match status" value="1"/>
</dbReference>
<dbReference type="Gene3D" id="1.10.287.130">
    <property type="match status" value="1"/>
</dbReference>
<organism evidence="14 15">
    <name type="scientific">Desulfofundulus thermobenzoicus</name>
    <dbReference type="NCBI Taxonomy" id="29376"/>
    <lineage>
        <taxon>Bacteria</taxon>
        <taxon>Bacillati</taxon>
        <taxon>Bacillota</taxon>
        <taxon>Clostridia</taxon>
        <taxon>Eubacteriales</taxon>
        <taxon>Peptococcaceae</taxon>
        <taxon>Desulfofundulus</taxon>
    </lineage>
</organism>
<evidence type="ECO:0000256" key="4">
    <source>
        <dbReference type="ARBA" id="ARBA00022553"/>
    </source>
</evidence>
<dbReference type="PROSITE" id="PS50113">
    <property type="entry name" value="PAC"/>
    <property type="match status" value="1"/>
</dbReference>
<protein>
    <recommendedName>
        <fullName evidence="3">histidine kinase</fullName>
        <ecNumber evidence="3">2.7.13.3</ecNumber>
    </recommendedName>
</protein>
<evidence type="ECO:0000256" key="2">
    <source>
        <dbReference type="ARBA" id="ARBA00004370"/>
    </source>
</evidence>
<evidence type="ECO:0000256" key="10">
    <source>
        <dbReference type="SAM" id="Phobius"/>
    </source>
</evidence>
<dbReference type="GO" id="GO:0005524">
    <property type="term" value="F:ATP binding"/>
    <property type="evidence" value="ECO:0007669"/>
    <property type="project" value="UniProtKB-KW"/>
</dbReference>
<dbReference type="NCBIfam" id="NF008468">
    <property type="entry name" value="PRK11360.1"/>
    <property type="match status" value="1"/>
</dbReference>
<keyword evidence="5 14" id="KW-0808">Transferase</keyword>
<comment type="caution">
    <text evidence="14">The sequence shown here is derived from an EMBL/GenBank/DDBJ whole genome shotgun (WGS) entry which is preliminary data.</text>
</comment>
<name>A0A6N7IMU0_9FIRM</name>
<feature type="transmembrane region" description="Helical" evidence="10">
    <location>
        <begin position="12"/>
        <end position="31"/>
    </location>
</feature>
<dbReference type="CDD" id="cd00082">
    <property type="entry name" value="HisKA"/>
    <property type="match status" value="1"/>
</dbReference>
<evidence type="ECO:0000259" key="13">
    <source>
        <dbReference type="PROSITE" id="PS50885"/>
    </source>
</evidence>
<dbReference type="SMART" id="SM00091">
    <property type="entry name" value="PAS"/>
    <property type="match status" value="1"/>
</dbReference>
<evidence type="ECO:0000256" key="9">
    <source>
        <dbReference type="ARBA" id="ARBA00023012"/>
    </source>
</evidence>
<dbReference type="InterPro" id="IPR036097">
    <property type="entry name" value="HisK_dim/P_sf"/>
</dbReference>
<dbReference type="CDD" id="cd06225">
    <property type="entry name" value="HAMP"/>
    <property type="match status" value="1"/>
</dbReference>
<evidence type="ECO:0000256" key="6">
    <source>
        <dbReference type="ARBA" id="ARBA00022741"/>
    </source>
</evidence>
<feature type="domain" description="Histidine kinase" evidence="11">
    <location>
        <begin position="397"/>
        <end position="602"/>
    </location>
</feature>
<evidence type="ECO:0000256" key="1">
    <source>
        <dbReference type="ARBA" id="ARBA00000085"/>
    </source>
</evidence>
<dbReference type="EMBL" id="WHYR01000006">
    <property type="protein sequence ID" value="MQL51296.1"/>
    <property type="molecule type" value="Genomic_DNA"/>
</dbReference>
<dbReference type="PANTHER" id="PTHR43065">
    <property type="entry name" value="SENSOR HISTIDINE KINASE"/>
    <property type="match status" value="1"/>
</dbReference>
<feature type="domain" description="PAC" evidence="12">
    <location>
        <begin position="324"/>
        <end position="384"/>
    </location>
</feature>
<accession>A0A6N7IMU0</accession>
<dbReference type="Pfam" id="PF02518">
    <property type="entry name" value="HATPase_c"/>
    <property type="match status" value="1"/>
</dbReference>
<dbReference type="GO" id="GO:0016020">
    <property type="term" value="C:membrane"/>
    <property type="evidence" value="ECO:0007669"/>
    <property type="project" value="UniProtKB-SubCell"/>
</dbReference>
<feature type="domain" description="HAMP" evidence="13">
    <location>
        <begin position="213"/>
        <end position="263"/>
    </location>
</feature>
<dbReference type="Gene3D" id="3.30.450.20">
    <property type="entry name" value="PAS domain"/>
    <property type="match status" value="1"/>
</dbReference>
<dbReference type="Pfam" id="PF08448">
    <property type="entry name" value="PAS_4"/>
    <property type="match status" value="1"/>
</dbReference>
<reference evidence="14 15" key="1">
    <citation type="submission" date="2019-10" db="EMBL/GenBank/DDBJ databases">
        <title>Comparative genomics of sulfur disproportionating microorganisms.</title>
        <authorList>
            <person name="Ward L.M."/>
            <person name="Bertran E."/>
            <person name="Johnston D."/>
        </authorList>
    </citation>
    <scope>NUCLEOTIDE SEQUENCE [LARGE SCALE GENOMIC DNA]</scope>
    <source>
        <strain evidence="14 15">DSM 14055</strain>
    </source>
</reference>
<dbReference type="InterPro" id="IPR005467">
    <property type="entry name" value="His_kinase_dom"/>
</dbReference>
<keyword evidence="4" id="KW-0597">Phosphoprotein</keyword>
<keyword evidence="6" id="KW-0547">Nucleotide-binding</keyword>
<evidence type="ECO:0000313" key="15">
    <source>
        <dbReference type="Proteomes" id="UP000441717"/>
    </source>
</evidence>
<keyword evidence="8" id="KW-0067">ATP-binding</keyword>
<dbReference type="EC" id="2.7.13.3" evidence="3"/>
<dbReference type="SUPFAM" id="SSF55785">
    <property type="entry name" value="PYP-like sensor domain (PAS domain)"/>
    <property type="match status" value="1"/>
</dbReference>
<keyword evidence="10" id="KW-0812">Transmembrane</keyword>
<dbReference type="SMART" id="SM00388">
    <property type="entry name" value="HisKA"/>
    <property type="match status" value="1"/>
</dbReference>
<dbReference type="PANTHER" id="PTHR43065:SF10">
    <property type="entry name" value="PEROXIDE STRESS-ACTIVATED HISTIDINE KINASE MAK3"/>
    <property type="match status" value="1"/>
</dbReference>
<evidence type="ECO:0000259" key="12">
    <source>
        <dbReference type="PROSITE" id="PS50113"/>
    </source>
</evidence>
<evidence type="ECO:0000313" key="14">
    <source>
        <dbReference type="EMBL" id="MQL51296.1"/>
    </source>
</evidence>
<keyword evidence="10" id="KW-0472">Membrane</keyword>
<keyword evidence="10" id="KW-1133">Transmembrane helix</keyword>
<dbReference type="SUPFAM" id="SSF47384">
    <property type="entry name" value="Homodimeric domain of signal transducing histidine kinase"/>
    <property type="match status" value="1"/>
</dbReference>
<dbReference type="InterPro" id="IPR003661">
    <property type="entry name" value="HisK_dim/P_dom"/>
</dbReference>
<dbReference type="InterPro" id="IPR003594">
    <property type="entry name" value="HATPase_dom"/>
</dbReference>
<evidence type="ECO:0000259" key="11">
    <source>
        <dbReference type="PROSITE" id="PS50109"/>
    </source>
</evidence>
<dbReference type="Pfam" id="PF00512">
    <property type="entry name" value="HisKA"/>
    <property type="match status" value="1"/>
</dbReference>
<dbReference type="RefSeq" id="WP_152945225.1">
    <property type="nucleotide sequence ID" value="NZ_WHYR01000006.1"/>
</dbReference>
<dbReference type="PROSITE" id="PS50109">
    <property type="entry name" value="HIS_KIN"/>
    <property type="match status" value="1"/>
</dbReference>
<dbReference type="InterPro" id="IPR035965">
    <property type="entry name" value="PAS-like_dom_sf"/>
</dbReference>
<sequence>MSLREKGFKNQILVLIAVLLILPIALAVYMVHVIHNTQLSMVESHKKNLVKAMNLLDRSFPGTFDDLLAAAGAADAPRRDKVILLNRQLKPLIERVKEHYPDAELGFYSRDLDVILDGEENNYGENFSRRRKQAFDETVNDNRPVMQALGISEGGQLEMYQPLVRQGRVIGAVWATENLSAIYRRVDQVQRDAYLVIVVGVLVGLGGAFALIRNLVTAVNQVKQGVQLLERDLTHVLPPASGELGEISSAINHLATKLVNVQNYNEIILASIDDGVLATDLNGVIIGVNAAARRILDLPDDCLEKPLEEVFPPGTPFYNYLTAALHEHRLVKDQEVVHQAGERGTLHLLISTGLMTNIRREIVGTVMTCRDITERVRLEEQMRRQERLASLGKLVAGVAHEIRNPLTSISGYTQFWQKNHTPSPRSLAIIHREVARLNTIVDKLLHFARPARAVFGAHDVNALVNRVAQFFNDAHNSEIEITRELAEDLPPAWMDPDQMEQVLYNVIYNAAQAMSDRGTVHITTGFDREKNLIEIRVKDQGRGIPPEIMPHLFDPFFTTKPKGAGLGLAIAYEIMRAHGGEIQLESQLGQGTTCRIFIPVAEGGDMV</sequence>
<gene>
    <name evidence="14" type="primary">atoS</name>
    <name evidence="14" type="ORF">GFC01_03260</name>
</gene>
<keyword evidence="15" id="KW-1185">Reference proteome</keyword>
<evidence type="ECO:0000256" key="5">
    <source>
        <dbReference type="ARBA" id="ARBA00022679"/>
    </source>
</evidence>
<dbReference type="OrthoDB" id="9764522at2"/>
<dbReference type="PROSITE" id="PS50885">
    <property type="entry name" value="HAMP"/>
    <property type="match status" value="1"/>
</dbReference>
<evidence type="ECO:0000256" key="3">
    <source>
        <dbReference type="ARBA" id="ARBA00012438"/>
    </source>
</evidence>
<dbReference type="InterPro" id="IPR013656">
    <property type="entry name" value="PAS_4"/>
</dbReference>
<dbReference type="AlphaFoldDB" id="A0A6N7IMU0"/>
<dbReference type="InterPro" id="IPR000014">
    <property type="entry name" value="PAS"/>
</dbReference>
<dbReference type="InterPro" id="IPR000700">
    <property type="entry name" value="PAS-assoc_C"/>
</dbReference>
<evidence type="ECO:0000256" key="7">
    <source>
        <dbReference type="ARBA" id="ARBA00022777"/>
    </source>
</evidence>
<dbReference type="InterPro" id="IPR036890">
    <property type="entry name" value="HATPase_C_sf"/>
</dbReference>
<keyword evidence="7 14" id="KW-0418">Kinase</keyword>
<dbReference type="NCBIfam" id="TIGR00229">
    <property type="entry name" value="sensory_box"/>
    <property type="match status" value="1"/>
</dbReference>